<dbReference type="STRING" id="1685378.AVO44_10330"/>
<accession>A0A0X3TSV8</accession>
<evidence type="ECO:0000313" key="2">
    <source>
        <dbReference type="EMBL" id="KUJ78787.1"/>
    </source>
</evidence>
<comment type="caution">
    <text evidence="2">The sequence shown here is derived from an EMBL/GenBank/DDBJ whole genome shotgun (WGS) entry which is preliminary data.</text>
</comment>
<dbReference type="InterPro" id="IPR036736">
    <property type="entry name" value="ACP-like_sf"/>
</dbReference>
<keyword evidence="3" id="KW-1185">Reference proteome</keyword>
<dbReference type="PROSITE" id="PS50075">
    <property type="entry name" value="CARRIER"/>
    <property type="match status" value="1"/>
</dbReference>
<dbReference type="Proteomes" id="UP000053690">
    <property type="component" value="Unassembled WGS sequence"/>
</dbReference>
<dbReference type="SUPFAM" id="SSF47336">
    <property type="entry name" value="ACP-like"/>
    <property type="match status" value="1"/>
</dbReference>
<sequence length="75" mass="8140">MSEQGIANFISGTILDGRQVAPSDELLMSGLLDSLAVMTLVAHLETEMQVEIPADKITFENFSSVQNVMSLLKTL</sequence>
<dbReference type="Gene3D" id="1.10.1200.10">
    <property type="entry name" value="ACP-like"/>
    <property type="match status" value="1"/>
</dbReference>
<reference evidence="3" key="1">
    <citation type="submission" date="2015-12" db="EMBL/GenBank/DDBJ databases">
        <authorList>
            <person name="Zhang G."/>
            <person name="Stingl U."/>
        </authorList>
    </citation>
    <scope>NUCLEOTIDE SEQUENCE [LARGE SCALE GENOMIC DNA]</scope>
    <source>
        <strain evidence="3">ZGT108</strain>
    </source>
</reference>
<dbReference type="InterPro" id="IPR009081">
    <property type="entry name" value="PP-bd_ACP"/>
</dbReference>
<evidence type="ECO:0000313" key="3">
    <source>
        <dbReference type="Proteomes" id="UP000053690"/>
    </source>
</evidence>
<evidence type="ECO:0000259" key="1">
    <source>
        <dbReference type="PROSITE" id="PS50075"/>
    </source>
</evidence>
<name>A0A0X3TSV8_9RHOB</name>
<organism evidence="2 3">
    <name type="scientific">Ruegeria profundi</name>
    <dbReference type="NCBI Taxonomy" id="1685378"/>
    <lineage>
        <taxon>Bacteria</taxon>
        <taxon>Pseudomonadati</taxon>
        <taxon>Pseudomonadota</taxon>
        <taxon>Alphaproteobacteria</taxon>
        <taxon>Rhodobacterales</taxon>
        <taxon>Roseobacteraceae</taxon>
        <taxon>Ruegeria</taxon>
    </lineage>
</organism>
<dbReference type="Pfam" id="PF00550">
    <property type="entry name" value="PP-binding"/>
    <property type="match status" value="1"/>
</dbReference>
<gene>
    <name evidence="2" type="ORF">AVO44_10330</name>
</gene>
<dbReference type="AlphaFoldDB" id="A0A0X3TSV8"/>
<feature type="domain" description="Carrier" evidence="1">
    <location>
        <begin position="1"/>
        <end position="75"/>
    </location>
</feature>
<dbReference type="RefSeq" id="WP_068336436.1">
    <property type="nucleotide sequence ID" value="NZ_LQBP01000005.1"/>
</dbReference>
<proteinExistence type="predicted"/>
<protein>
    <recommendedName>
        <fullName evidence="1">Carrier domain-containing protein</fullName>
    </recommendedName>
</protein>
<dbReference type="EMBL" id="LQBP01000005">
    <property type="protein sequence ID" value="KUJ78787.1"/>
    <property type="molecule type" value="Genomic_DNA"/>
</dbReference>